<keyword evidence="2" id="KW-1185">Reference proteome</keyword>
<sequence length="193" mass="20940">LASVINKLDISGVRVVVRHGNSSSCGKAITFDEYSMGKRQGCECKSNCASILPKEVNYSGWVSAVRDRCNGKRIIIAEKPSPVIVPDVPNSFKGQKRPETRIEGVLWETAMGLLQQMLLLGSGIIPEKKLGTRSYSTTHPDAHLEHELIISKPLAQILTLGTSQSYPSILKLTQLHSATHSDAPLGHESLISG</sequence>
<gene>
    <name evidence="1" type="ORF">HAX54_039011</name>
</gene>
<name>A0ABS8SIP4_DATST</name>
<feature type="non-terminal residue" evidence="1">
    <location>
        <position position="1"/>
    </location>
</feature>
<evidence type="ECO:0000313" key="2">
    <source>
        <dbReference type="Proteomes" id="UP000823775"/>
    </source>
</evidence>
<dbReference type="EMBL" id="JACEIK010000537">
    <property type="protein sequence ID" value="MCD7458737.1"/>
    <property type="molecule type" value="Genomic_DNA"/>
</dbReference>
<dbReference type="Proteomes" id="UP000823775">
    <property type="component" value="Unassembled WGS sequence"/>
</dbReference>
<reference evidence="1 2" key="1">
    <citation type="journal article" date="2021" name="BMC Genomics">
        <title>Datura genome reveals duplications of psychoactive alkaloid biosynthetic genes and high mutation rate following tissue culture.</title>
        <authorList>
            <person name="Rajewski A."/>
            <person name="Carter-House D."/>
            <person name="Stajich J."/>
            <person name="Litt A."/>
        </authorList>
    </citation>
    <scope>NUCLEOTIDE SEQUENCE [LARGE SCALE GENOMIC DNA]</scope>
    <source>
        <strain evidence="1">AR-01</strain>
    </source>
</reference>
<evidence type="ECO:0000313" key="1">
    <source>
        <dbReference type="EMBL" id="MCD7458737.1"/>
    </source>
</evidence>
<proteinExistence type="predicted"/>
<accession>A0ABS8SIP4</accession>
<feature type="non-terminal residue" evidence="1">
    <location>
        <position position="193"/>
    </location>
</feature>
<organism evidence="1 2">
    <name type="scientific">Datura stramonium</name>
    <name type="common">Jimsonweed</name>
    <name type="synonym">Common thornapple</name>
    <dbReference type="NCBI Taxonomy" id="4076"/>
    <lineage>
        <taxon>Eukaryota</taxon>
        <taxon>Viridiplantae</taxon>
        <taxon>Streptophyta</taxon>
        <taxon>Embryophyta</taxon>
        <taxon>Tracheophyta</taxon>
        <taxon>Spermatophyta</taxon>
        <taxon>Magnoliopsida</taxon>
        <taxon>eudicotyledons</taxon>
        <taxon>Gunneridae</taxon>
        <taxon>Pentapetalae</taxon>
        <taxon>asterids</taxon>
        <taxon>lamiids</taxon>
        <taxon>Solanales</taxon>
        <taxon>Solanaceae</taxon>
        <taxon>Solanoideae</taxon>
        <taxon>Datureae</taxon>
        <taxon>Datura</taxon>
    </lineage>
</organism>
<comment type="caution">
    <text evidence="1">The sequence shown here is derived from an EMBL/GenBank/DDBJ whole genome shotgun (WGS) entry which is preliminary data.</text>
</comment>
<protein>
    <submittedName>
        <fullName evidence="1">Uncharacterized protein</fullName>
    </submittedName>
</protein>